<dbReference type="InterPro" id="IPR035965">
    <property type="entry name" value="PAS-like_dom_sf"/>
</dbReference>
<dbReference type="Gene3D" id="1.10.287.130">
    <property type="match status" value="1"/>
</dbReference>
<dbReference type="Proteomes" id="UP001319200">
    <property type="component" value="Unassembled WGS sequence"/>
</dbReference>
<accession>A0AAP2DLX3</accession>
<dbReference type="Pfam" id="PF08448">
    <property type="entry name" value="PAS_4"/>
    <property type="match status" value="2"/>
</dbReference>
<dbReference type="Pfam" id="PF02518">
    <property type="entry name" value="HATPase_c"/>
    <property type="match status" value="1"/>
</dbReference>
<evidence type="ECO:0000259" key="7">
    <source>
        <dbReference type="PROSITE" id="PS50109"/>
    </source>
</evidence>
<dbReference type="NCBIfam" id="TIGR00229">
    <property type="entry name" value="sensory_box"/>
    <property type="match status" value="1"/>
</dbReference>
<dbReference type="PANTHER" id="PTHR43304:SF1">
    <property type="entry name" value="PAC DOMAIN-CONTAINING PROTEIN"/>
    <property type="match status" value="1"/>
</dbReference>
<keyword evidence="6" id="KW-0175">Coiled coil</keyword>
<dbReference type="InterPro" id="IPR003661">
    <property type="entry name" value="HisK_dim/P_dom"/>
</dbReference>
<feature type="domain" description="PAC" evidence="8">
    <location>
        <begin position="215"/>
        <end position="267"/>
    </location>
</feature>
<keyword evidence="10" id="KW-1185">Reference proteome</keyword>
<dbReference type="InterPro" id="IPR005467">
    <property type="entry name" value="His_kinase_dom"/>
</dbReference>
<comment type="catalytic activity">
    <reaction evidence="1">
        <text>ATP + protein L-histidine = ADP + protein N-phospho-L-histidine.</text>
        <dbReference type="EC" id="2.7.13.3"/>
    </reaction>
</comment>
<proteinExistence type="predicted"/>
<dbReference type="Gene3D" id="3.30.450.20">
    <property type="entry name" value="PAS domain"/>
    <property type="match status" value="2"/>
</dbReference>
<evidence type="ECO:0000256" key="4">
    <source>
        <dbReference type="ARBA" id="ARBA00022679"/>
    </source>
</evidence>
<dbReference type="SUPFAM" id="SSF55785">
    <property type="entry name" value="PYP-like sensor domain (PAS domain)"/>
    <property type="match status" value="2"/>
</dbReference>
<evidence type="ECO:0000256" key="1">
    <source>
        <dbReference type="ARBA" id="ARBA00000085"/>
    </source>
</evidence>
<dbReference type="InterPro" id="IPR000700">
    <property type="entry name" value="PAS-assoc_C"/>
</dbReference>
<dbReference type="InterPro" id="IPR013656">
    <property type="entry name" value="PAS_4"/>
</dbReference>
<keyword evidence="5" id="KW-0418">Kinase</keyword>
<dbReference type="SMART" id="SM00091">
    <property type="entry name" value="PAS"/>
    <property type="match status" value="2"/>
</dbReference>
<name>A0AAP2DLX3_9BACT</name>
<dbReference type="SMART" id="SM00086">
    <property type="entry name" value="PAC"/>
    <property type="match status" value="1"/>
</dbReference>
<dbReference type="CDD" id="cd00130">
    <property type="entry name" value="PAS"/>
    <property type="match status" value="1"/>
</dbReference>
<dbReference type="CDD" id="cd00082">
    <property type="entry name" value="HisKA"/>
    <property type="match status" value="1"/>
</dbReference>
<feature type="domain" description="Histidine kinase" evidence="7">
    <location>
        <begin position="296"/>
        <end position="525"/>
    </location>
</feature>
<evidence type="ECO:0000256" key="5">
    <source>
        <dbReference type="ARBA" id="ARBA00022777"/>
    </source>
</evidence>
<reference evidence="9 10" key="1">
    <citation type="submission" date="2021-05" db="EMBL/GenBank/DDBJ databases">
        <title>A Polyphasic approach of four new species of the genus Ohtaekwangia: Ohtaekwangia histidinii sp. nov., Ohtaekwangia cretensis sp. nov., Ohtaekwangia indiensis sp. nov., Ohtaekwangia reichenbachii sp. nov. from diverse environment.</title>
        <authorList>
            <person name="Octaviana S."/>
        </authorList>
    </citation>
    <scope>NUCLEOTIDE SEQUENCE [LARGE SCALE GENOMIC DNA]</scope>
    <source>
        <strain evidence="9 10">PWU4</strain>
    </source>
</reference>
<gene>
    <name evidence="9" type="ORF">KK083_12450</name>
</gene>
<dbReference type="PROSITE" id="PS50109">
    <property type="entry name" value="HIS_KIN"/>
    <property type="match status" value="1"/>
</dbReference>
<dbReference type="SMART" id="SM00387">
    <property type="entry name" value="HATPase_c"/>
    <property type="match status" value="1"/>
</dbReference>
<dbReference type="InterPro" id="IPR004358">
    <property type="entry name" value="Sig_transdc_His_kin-like_C"/>
</dbReference>
<keyword evidence="3" id="KW-0597">Phosphoprotein</keyword>
<dbReference type="EC" id="2.7.13.3" evidence="2"/>
<evidence type="ECO:0000256" key="3">
    <source>
        <dbReference type="ARBA" id="ARBA00022553"/>
    </source>
</evidence>
<dbReference type="PROSITE" id="PS50113">
    <property type="entry name" value="PAC"/>
    <property type="match status" value="1"/>
</dbReference>
<dbReference type="PRINTS" id="PR00344">
    <property type="entry name" value="BCTRLSENSOR"/>
</dbReference>
<dbReference type="AlphaFoldDB" id="A0AAP2DLX3"/>
<evidence type="ECO:0000313" key="9">
    <source>
        <dbReference type="EMBL" id="MBT1697693.1"/>
    </source>
</evidence>
<feature type="coiled-coil region" evidence="6">
    <location>
        <begin position="255"/>
        <end position="293"/>
    </location>
</feature>
<evidence type="ECO:0000256" key="2">
    <source>
        <dbReference type="ARBA" id="ARBA00012438"/>
    </source>
</evidence>
<dbReference type="InterPro" id="IPR000014">
    <property type="entry name" value="PAS"/>
</dbReference>
<dbReference type="SUPFAM" id="SSF47384">
    <property type="entry name" value="Homodimeric domain of signal transducing histidine kinase"/>
    <property type="match status" value="1"/>
</dbReference>
<dbReference type="PANTHER" id="PTHR43304">
    <property type="entry name" value="PHYTOCHROME-LIKE PROTEIN CPH1"/>
    <property type="match status" value="1"/>
</dbReference>
<dbReference type="InterPro" id="IPR036890">
    <property type="entry name" value="HATPase_C_sf"/>
</dbReference>
<keyword evidence="4" id="KW-0808">Transferase</keyword>
<dbReference type="GO" id="GO:0000155">
    <property type="term" value="F:phosphorelay sensor kinase activity"/>
    <property type="evidence" value="ECO:0007669"/>
    <property type="project" value="InterPro"/>
</dbReference>
<evidence type="ECO:0000313" key="10">
    <source>
        <dbReference type="Proteomes" id="UP001319200"/>
    </source>
</evidence>
<dbReference type="Gene3D" id="3.30.565.10">
    <property type="entry name" value="Histidine kinase-like ATPase, C-terminal domain"/>
    <property type="match status" value="1"/>
</dbReference>
<protein>
    <recommendedName>
        <fullName evidence="2">histidine kinase</fullName>
        <ecNumber evidence="2">2.7.13.3</ecNumber>
    </recommendedName>
</protein>
<dbReference type="InterPro" id="IPR052162">
    <property type="entry name" value="Sensor_kinase/Photoreceptor"/>
</dbReference>
<dbReference type="InterPro" id="IPR001610">
    <property type="entry name" value="PAC"/>
</dbReference>
<dbReference type="RefSeq" id="WP_254163565.1">
    <property type="nucleotide sequence ID" value="NZ_JAHESF010000010.1"/>
</dbReference>
<dbReference type="SMART" id="SM00388">
    <property type="entry name" value="HisKA"/>
    <property type="match status" value="1"/>
</dbReference>
<dbReference type="SUPFAM" id="SSF55874">
    <property type="entry name" value="ATPase domain of HSP90 chaperone/DNA topoisomerase II/histidine kinase"/>
    <property type="match status" value="1"/>
</dbReference>
<dbReference type="InterPro" id="IPR036097">
    <property type="entry name" value="HisK_dim/P_sf"/>
</dbReference>
<dbReference type="InterPro" id="IPR003594">
    <property type="entry name" value="HATPase_dom"/>
</dbReference>
<evidence type="ECO:0000259" key="8">
    <source>
        <dbReference type="PROSITE" id="PS50113"/>
    </source>
</evidence>
<comment type="caution">
    <text evidence="9">The sequence shown here is derived from an EMBL/GenBank/DDBJ whole genome shotgun (WGS) entry which is preliminary data.</text>
</comment>
<dbReference type="EMBL" id="JAHESF010000010">
    <property type="protein sequence ID" value="MBT1697693.1"/>
    <property type="molecule type" value="Genomic_DNA"/>
</dbReference>
<organism evidence="9 10">
    <name type="scientific">Chryseosolibacter histidini</name>
    <dbReference type="NCBI Taxonomy" id="2782349"/>
    <lineage>
        <taxon>Bacteria</taxon>
        <taxon>Pseudomonadati</taxon>
        <taxon>Bacteroidota</taxon>
        <taxon>Cytophagia</taxon>
        <taxon>Cytophagales</taxon>
        <taxon>Chryseotaleaceae</taxon>
        <taxon>Chryseosolibacter</taxon>
    </lineage>
</organism>
<evidence type="ECO:0000256" key="6">
    <source>
        <dbReference type="SAM" id="Coils"/>
    </source>
</evidence>
<dbReference type="Pfam" id="PF00512">
    <property type="entry name" value="HisKA"/>
    <property type="match status" value="1"/>
</dbReference>
<sequence length="528" mass="59604">MESVDKSPAGDAIESNVRNLFEHAPALICVLRGREGRCEIFNPPLAKWWGYRDVMQRTMREAWPELEGRHIFEIVEKVYDTGQTHYLNEFRAEVIKENITSHFFFNFVFTPFFPSPGRIDGVMIFGHDVTDIVSARKKTEESRLELIQMADAMPQLVWITNANGAITYINKRIWEFAAAKSFVPGSVALQDLVYGEDKPLVDTAWKRAISTGESYAQEHRMPMKDGAVKWHLSRAYPYRDAGGNVLKWFGTTTDIDDQKQIASQLEKRVKERTQELTEANADLERSNQELEQFAYVVSHDLQEPLRKIRSFGEVLKNNHGASLGTAGEDIVRRMQTASERMRQLIDDLLAYAKISRNAHSRQVVDPAAIITDVLTDLETTMLEKNARVEVGRLYPVSGDAVKLRQLFQNLISNAIKFSKHDTAPRITITAELVTGANSGFRLAPELNQKQFQCITVADNGIGFSSDDADKIFQLFHRLHGHKEYAGSGVGLSIVQKVMEIHHGYVMAEGKPGSGAVFRLLFPCNEAEL</sequence>